<dbReference type="EMBL" id="JAQQKX010000001">
    <property type="protein sequence ID" value="MDC7682039.1"/>
    <property type="molecule type" value="Genomic_DNA"/>
</dbReference>
<protein>
    <recommendedName>
        <fullName evidence="3">STAS/SEC14 domain-containing protein</fullName>
    </recommendedName>
</protein>
<evidence type="ECO:0008006" key="3">
    <source>
        <dbReference type="Google" id="ProtNLM"/>
    </source>
</evidence>
<sequence>MRSRLIFSIDEDTKRIIVRYIGDISGNEIVTELTKHLESVGNVWLYDMTFDMRRFEGFVPFEELARLAKHWATLAQGRDMGRKVAIVSNDPLVLARANAYSIEFPTRSFRIFEDMADADLWLAGELSETAAKLVS</sequence>
<evidence type="ECO:0000313" key="1">
    <source>
        <dbReference type="EMBL" id="MDC7682039.1"/>
    </source>
</evidence>
<proteinExistence type="predicted"/>
<reference evidence="1 2" key="1">
    <citation type="submission" date="2023-01" db="EMBL/GenBank/DDBJ databases">
        <title>Novel species of the genus Asticcacaulis isolated from rivers.</title>
        <authorList>
            <person name="Lu H."/>
        </authorList>
    </citation>
    <scope>NUCLEOTIDE SEQUENCE [LARGE SCALE GENOMIC DNA]</scope>
    <source>
        <strain evidence="1 2">BYS171W</strain>
    </source>
</reference>
<dbReference type="Proteomes" id="UP001214854">
    <property type="component" value="Unassembled WGS sequence"/>
</dbReference>
<gene>
    <name evidence="1" type="ORF">PQU92_02055</name>
</gene>
<dbReference type="InterPro" id="IPR036513">
    <property type="entry name" value="STAS_dom_sf"/>
</dbReference>
<organism evidence="1 2">
    <name type="scientific">Asticcacaulis aquaticus</name>
    <dbReference type="NCBI Taxonomy" id="2984212"/>
    <lineage>
        <taxon>Bacteria</taxon>
        <taxon>Pseudomonadati</taxon>
        <taxon>Pseudomonadota</taxon>
        <taxon>Alphaproteobacteria</taxon>
        <taxon>Caulobacterales</taxon>
        <taxon>Caulobacteraceae</taxon>
        <taxon>Asticcacaulis</taxon>
    </lineage>
</organism>
<name>A0ABT5HPQ0_9CAUL</name>
<dbReference type="SUPFAM" id="SSF52091">
    <property type="entry name" value="SpoIIaa-like"/>
    <property type="match status" value="1"/>
</dbReference>
<evidence type="ECO:0000313" key="2">
    <source>
        <dbReference type="Proteomes" id="UP001214854"/>
    </source>
</evidence>
<comment type="caution">
    <text evidence="1">The sequence shown here is derived from an EMBL/GenBank/DDBJ whole genome shotgun (WGS) entry which is preliminary data.</text>
</comment>
<dbReference type="RefSeq" id="WP_272746548.1">
    <property type="nucleotide sequence ID" value="NZ_JAQQKX010000001.1"/>
</dbReference>
<keyword evidence="2" id="KW-1185">Reference proteome</keyword>
<accession>A0ABT5HPQ0</accession>